<reference evidence="1 2" key="1">
    <citation type="submission" date="2020-11" db="EMBL/GenBank/DDBJ databases">
        <title>Identification of Lelliottia nimipressuralis from Wound Infection by Whole Genome-Based Bacterial Identification.</title>
        <authorList>
            <person name="Navarathna D.H."/>
            <person name="Choi H."/>
            <person name="Jinadatha C."/>
            <person name="Chatterjee P."/>
            <person name="Hwang M."/>
        </authorList>
    </citation>
    <scope>NUCLEOTIDE SEQUENCE [LARGE SCALE GENOMIC DNA]</scope>
    <source>
        <strain evidence="1 2">DN2020</strain>
    </source>
</reference>
<dbReference type="InterPro" id="IPR011067">
    <property type="entry name" value="Plasmid_toxin/cell-grow_inhib"/>
</dbReference>
<dbReference type="Pfam" id="PF02452">
    <property type="entry name" value="PemK_toxin"/>
    <property type="match status" value="1"/>
</dbReference>
<accession>A0ABD4KAK7</accession>
<dbReference type="Gene3D" id="2.30.30.110">
    <property type="match status" value="1"/>
</dbReference>
<evidence type="ECO:0000313" key="2">
    <source>
        <dbReference type="Proteomes" id="UP000628560"/>
    </source>
</evidence>
<dbReference type="RefSeq" id="WP_194513159.1">
    <property type="nucleotide sequence ID" value="NZ_JADIXP010000006.1"/>
</dbReference>
<dbReference type="AlphaFoldDB" id="A0ABD4KAK7"/>
<evidence type="ECO:0000313" key="1">
    <source>
        <dbReference type="EMBL" id="MBF4178550.1"/>
    </source>
</evidence>
<proteinExistence type="predicted"/>
<dbReference type="SUPFAM" id="SSF50118">
    <property type="entry name" value="Cell growth inhibitor/plasmid maintenance toxic component"/>
    <property type="match status" value="1"/>
</dbReference>
<dbReference type="InterPro" id="IPR003477">
    <property type="entry name" value="PemK-like"/>
</dbReference>
<organism evidence="1 2">
    <name type="scientific">Lelliottia nimipressuralis</name>
    <dbReference type="NCBI Taxonomy" id="69220"/>
    <lineage>
        <taxon>Bacteria</taxon>
        <taxon>Pseudomonadati</taxon>
        <taxon>Pseudomonadota</taxon>
        <taxon>Gammaproteobacteria</taxon>
        <taxon>Enterobacterales</taxon>
        <taxon>Enterobacteriaceae</taxon>
        <taxon>Lelliottia</taxon>
    </lineage>
</organism>
<protein>
    <submittedName>
        <fullName evidence="1">Type II toxin-antitoxin system PemK/MazF family toxin</fullName>
    </submittedName>
</protein>
<sequence length="134" mass="15160">MLQYQPKPNTIVMCDFTGFISPEMVKKRPVIVIKKNKENPRLVTIVPFSTTEPHDLSELHVEVAGPLDGKQAWVKCDMITTVCLERLDRIKIHEGGKFKWITKSLEEPTFDLVCKGVAKYLGLAHNSTVPERGL</sequence>
<name>A0ABD4KAK7_9ENTR</name>
<dbReference type="Proteomes" id="UP000628560">
    <property type="component" value="Unassembled WGS sequence"/>
</dbReference>
<gene>
    <name evidence="1" type="ORF">ISP11_11805</name>
</gene>
<comment type="caution">
    <text evidence="1">The sequence shown here is derived from an EMBL/GenBank/DDBJ whole genome shotgun (WGS) entry which is preliminary data.</text>
</comment>
<dbReference type="EMBL" id="JADIXP010000006">
    <property type="protein sequence ID" value="MBF4178550.1"/>
    <property type="molecule type" value="Genomic_DNA"/>
</dbReference>